<dbReference type="Gene3D" id="1.10.1200.10">
    <property type="entry name" value="ACP-like"/>
    <property type="match status" value="1"/>
</dbReference>
<dbReference type="InterPro" id="IPR023213">
    <property type="entry name" value="CAT-like_dom_sf"/>
</dbReference>
<feature type="domain" description="Condensation" evidence="4">
    <location>
        <begin position="796"/>
        <end position="1100"/>
    </location>
</feature>
<dbReference type="InterPro" id="IPR036736">
    <property type="entry name" value="ACP-like_sf"/>
</dbReference>
<dbReference type="GO" id="GO:0003824">
    <property type="term" value="F:catalytic activity"/>
    <property type="evidence" value="ECO:0007669"/>
    <property type="project" value="InterPro"/>
</dbReference>
<keyword evidence="2" id="KW-0597">Phosphoprotein</keyword>
<evidence type="ECO:0000313" key="5">
    <source>
        <dbReference type="EMBL" id="CAF1355195.1"/>
    </source>
</evidence>
<dbReference type="GO" id="GO:0031177">
    <property type="term" value="F:phosphopantetheine binding"/>
    <property type="evidence" value="ECO:0007669"/>
    <property type="project" value="TreeGrafter"/>
</dbReference>
<feature type="domain" description="Condensation" evidence="4">
    <location>
        <begin position="1136"/>
        <end position="1582"/>
    </location>
</feature>
<dbReference type="PROSITE" id="PS00455">
    <property type="entry name" value="AMP_BINDING"/>
    <property type="match status" value="2"/>
</dbReference>
<dbReference type="SUPFAM" id="SSF56801">
    <property type="entry name" value="Acetyl-CoA synthetase-like"/>
    <property type="match status" value="2"/>
</dbReference>
<evidence type="ECO:0000313" key="6">
    <source>
        <dbReference type="Proteomes" id="UP000663877"/>
    </source>
</evidence>
<dbReference type="Gene3D" id="3.30.300.30">
    <property type="match status" value="1"/>
</dbReference>
<dbReference type="CDD" id="cd05930">
    <property type="entry name" value="A_NRPS"/>
    <property type="match status" value="1"/>
</dbReference>
<sequence length="1774" mass="204654">MKNKSIYEMSIMLPNERLLIQSMNNTQVSFPSATCMHHEFIYQVAQHPQKIAVELDEQSLTYTELLYYVQQLSLVLLNKYHVKWDDIICQCVERSLSMVIGILSIIMASGAYCPLSSQDPSQRLQILVKETRSHLFLVHSSTRILFEIDIVTLNIDTIINNEANSTSIHLTQMSNVPITPENILFVVFTSGSTGIPKAVQLRHRNFTQFLRSFVYADILTKTDTIIQIARCSFDNHLLSLVGTLTIGATLIMLRPEGHMNFGYLARVLNEKQITVMQAVPSLWNSLSNFLKTTNRKSSVQWLRTICSGGEVLNNKLVNLLRSQVRSECRIRNHYDPAEITINCTNHLIDLNKDQTDIPIGQYLPNYHFLILDMFLQTVGIGQEGELVVGGVGVFAGYRGRDDLTAQVMININEQIFYKTGDLVKMDSNGLIHYVGRRDFQVKLRGQRIELQEIVQCLLMLTSVTTCVVIKWDENHLIAYVQSDSINVEQLRHHCQSNLPSHMIPSIFIILEKLPLSPNGKVDRKRLPPPDLSLLTLSSSSSSSTTGLENRSNLPQNQLQKQIHDIWCEILRCFGQHISTTANFFSIAGHSLLFIELYHRYQQLYDFDNRVLSIGLFLQQPTILQHSQLLQSITINQMKSEHWHTLHINQGIASFAQERIFLDEQMRFSNKIAIYNELTALKVIQGSISRDRLLEAIEYILNKHKILRTFLTFNNDNGILEQHIDNKHRIFQLVPNQTFQNENELQDILYQTIINPNLFDLSTGRVFHCEVLRQELISNNNNNNDNNNNDNNRFITDSDILLIAFHHAATDRSAYQLFLNDLCFAYNTNVKWVGDEDLLQYIDYSVHERLIDMKPSRDFWLLELKDYDFEHRLSLSTDQHCLSNDQRSGFASIAQISFDKNISKSFLNYVSTHQTTSFQLGMALFYIFLFKLTQDQNDLCISCHNANRYKTELQNMMGMFISTLPYRMKLDSSWSFNELVKQVQDKCISILEHSHYPLQNILTDIHASQSNVSFLQTVFDFITRSPGIDQLSLDDVNLKPIELKQSIEIAKFDFMLTFIYNPMLNDEMLSCRFVCSHDLFEDMTVTKIARRFQYLIEQLFSMDSNINQTDILVSPITKLSLILPEEVYEMERIVFSPASYAQARIWLDEQIRFDSKNPQVAIYNMPFLHRLSSRGTLSISKLRQALQHVLIKHSTLRTSLYFDTNKNILMQKIIDHTDNKELFTFIESTFETDEDLNKIMHNERGNPNNFNLLTGVVCRCHVVYYKNISQKGIICEKDALIFNFHHALFDFPSMKMFCQDLDQAYTMGYLENDDNTTLRYLDYALVEQQMPMTAANAFWLDALRDCEIDRPLQLPFDRHRVFDEHRTGRGTSISFQVDNDLSKAFLTYASTYNIKLEYLALASYYTFLFKLANNENDICIVMNNHGRSKPELMSIIGMFVNALPMRCQINSNQSFDEFVQHVYTRATQTFEHSYFPLQRILAQHPHISRPTFLDVFFGFVSFSTDDSHNEVTLGDVPIYIMPDSIQINTDEIASKFDFSLSIIHDTITDQLSCSIEASLDLFNPSTTYKIGQRFQILLQQLFTSDLIDQTYQSIHESSIMLPNEKILMTSMNNTQTLFSSSNHCIQHEFIQQVNKQSQKIAMELDEQSLTYNELLYYAQCLSLEFLTNSNFIPGNVVCQCIDRSISMFIGMLSVIMAGGSYCSLSPRDKFKEKTMIININTMIINNNETVNTNHLDLFTTFKINSKNVAFVIFTSGSTGTSKAVQIMHYNLLNCI</sequence>
<accession>A0A815HK79</accession>
<dbReference type="PANTHER" id="PTHR45527">
    <property type="entry name" value="NONRIBOSOMAL PEPTIDE SYNTHETASE"/>
    <property type="match status" value="1"/>
</dbReference>
<reference evidence="5" key="1">
    <citation type="submission" date="2021-02" db="EMBL/GenBank/DDBJ databases">
        <authorList>
            <person name="Nowell W R."/>
        </authorList>
    </citation>
    <scope>NUCLEOTIDE SEQUENCE</scope>
</reference>
<dbReference type="GO" id="GO:0044550">
    <property type="term" value="P:secondary metabolite biosynthetic process"/>
    <property type="evidence" value="ECO:0007669"/>
    <property type="project" value="TreeGrafter"/>
</dbReference>
<evidence type="ECO:0000259" key="4">
    <source>
        <dbReference type="Pfam" id="PF00668"/>
    </source>
</evidence>
<dbReference type="SUPFAM" id="SSF47336">
    <property type="entry name" value="ACP-like"/>
    <property type="match status" value="1"/>
</dbReference>
<comment type="caution">
    <text evidence="5">The sequence shown here is derived from an EMBL/GenBank/DDBJ whole genome shotgun (WGS) entry which is preliminary data.</text>
</comment>
<dbReference type="GO" id="GO:0043041">
    <property type="term" value="P:amino acid activation for nonribosomal peptide biosynthetic process"/>
    <property type="evidence" value="ECO:0007669"/>
    <property type="project" value="TreeGrafter"/>
</dbReference>
<dbReference type="InterPro" id="IPR045851">
    <property type="entry name" value="AMP-bd_C_sf"/>
</dbReference>
<proteinExistence type="predicted"/>
<protein>
    <submittedName>
        <fullName evidence="5">Uncharacterized protein</fullName>
    </submittedName>
</protein>
<dbReference type="PANTHER" id="PTHR45527:SF1">
    <property type="entry name" value="FATTY ACID SYNTHASE"/>
    <property type="match status" value="1"/>
</dbReference>
<keyword evidence="1" id="KW-0596">Phosphopantetheine</keyword>
<dbReference type="Gene3D" id="3.30.559.30">
    <property type="entry name" value="Nonribosomal peptide synthetase, condensation domain"/>
    <property type="match status" value="2"/>
</dbReference>
<dbReference type="InterPro" id="IPR000873">
    <property type="entry name" value="AMP-dep_synth/lig_dom"/>
</dbReference>
<dbReference type="SUPFAM" id="SSF52777">
    <property type="entry name" value="CoA-dependent acyltransferases"/>
    <property type="match status" value="4"/>
</dbReference>
<evidence type="ECO:0000256" key="2">
    <source>
        <dbReference type="ARBA" id="ARBA00022553"/>
    </source>
</evidence>
<organism evidence="5 6">
    <name type="scientific">Adineta steineri</name>
    <dbReference type="NCBI Taxonomy" id="433720"/>
    <lineage>
        <taxon>Eukaryota</taxon>
        <taxon>Metazoa</taxon>
        <taxon>Spiralia</taxon>
        <taxon>Gnathifera</taxon>
        <taxon>Rotifera</taxon>
        <taxon>Eurotatoria</taxon>
        <taxon>Bdelloidea</taxon>
        <taxon>Adinetida</taxon>
        <taxon>Adinetidae</taxon>
        <taxon>Adineta</taxon>
    </lineage>
</organism>
<dbReference type="InterPro" id="IPR001242">
    <property type="entry name" value="Condensation_dom"/>
</dbReference>
<dbReference type="InterPro" id="IPR042099">
    <property type="entry name" value="ANL_N_sf"/>
</dbReference>
<dbReference type="Pfam" id="PF00668">
    <property type="entry name" value="Condensation"/>
    <property type="match status" value="2"/>
</dbReference>
<dbReference type="Gene3D" id="3.30.559.10">
    <property type="entry name" value="Chloramphenicol acetyltransferase-like domain"/>
    <property type="match status" value="2"/>
</dbReference>
<gene>
    <name evidence="5" type="ORF">BJG266_LOCUS35179</name>
</gene>
<dbReference type="InterPro" id="IPR020845">
    <property type="entry name" value="AMP-binding_CS"/>
</dbReference>
<dbReference type="EMBL" id="CAJNOI010000857">
    <property type="protein sequence ID" value="CAF1355195.1"/>
    <property type="molecule type" value="Genomic_DNA"/>
</dbReference>
<dbReference type="Gene3D" id="3.40.50.12780">
    <property type="entry name" value="N-terminal domain of ligase-like"/>
    <property type="match status" value="2"/>
</dbReference>
<dbReference type="Proteomes" id="UP000663877">
    <property type="component" value="Unassembled WGS sequence"/>
</dbReference>
<evidence type="ECO:0000259" key="3">
    <source>
        <dbReference type="Pfam" id="PF00501"/>
    </source>
</evidence>
<evidence type="ECO:0000256" key="1">
    <source>
        <dbReference type="ARBA" id="ARBA00022450"/>
    </source>
</evidence>
<dbReference type="GO" id="GO:0005737">
    <property type="term" value="C:cytoplasm"/>
    <property type="evidence" value="ECO:0007669"/>
    <property type="project" value="TreeGrafter"/>
</dbReference>
<name>A0A815HK79_9BILA</name>
<feature type="domain" description="AMP-dependent synthetase/ligase" evidence="3">
    <location>
        <begin position="43"/>
        <end position="397"/>
    </location>
</feature>
<dbReference type="Pfam" id="PF00501">
    <property type="entry name" value="AMP-binding"/>
    <property type="match status" value="1"/>
</dbReference>